<dbReference type="AlphaFoldDB" id="A0A8S1IY96"/>
<evidence type="ECO:0000256" key="4">
    <source>
        <dbReference type="ARBA" id="ARBA00022989"/>
    </source>
</evidence>
<feature type="transmembrane region" description="Helical" evidence="6">
    <location>
        <begin position="107"/>
        <end position="124"/>
    </location>
</feature>
<evidence type="ECO:0000313" key="8">
    <source>
        <dbReference type="EMBL" id="CAD7699941.1"/>
    </source>
</evidence>
<keyword evidence="4 6" id="KW-1133">Transmembrane helix</keyword>
<dbReference type="GO" id="GO:0008610">
    <property type="term" value="P:lipid biosynthetic process"/>
    <property type="evidence" value="ECO:0007669"/>
    <property type="project" value="InterPro"/>
</dbReference>
<dbReference type="InterPro" id="IPR006694">
    <property type="entry name" value="Fatty_acid_hydroxylase"/>
</dbReference>
<sequence length="289" mass="33838">MAATTPTTTSVCRALWLAATLVAIVWHQWVDGCIQAIWDVLRASTVVRHDTFEPTVAVTAFLVSFTFWKALDCWLPAGLTKRWRIGESDDMSTWHLSKWWTRLLQEPVWYFAPIAIFDIMYPRRNLPEKAPSIEKLAIDILAPLFIYDFMFFFIHVTCHKVRFLYRNIHAKHHSEKIMRAGETIRLSFFEQWADVSCSIIAVNVARCHPLSRALYNGIIVYLLTELHSGYDMPWMLQNVVPFGLWAGSRRHYVHHRDGRFYYQKFFCYLDDFFGFGEDARASIRTGKEN</sequence>
<comment type="caution">
    <text evidence="8">The sequence shown here is derived from an EMBL/GenBank/DDBJ whole genome shotgun (WGS) entry which is preliminary data.</text>
</comment>
<evidence type="ECO:0000256" key="5">
    <source>
        <dbReference type="ARBA" id="ARBA00023136"/>
    </source>
</evidence>
<name>A0A8S1IY96_9CHLO</name>
<organism evidence="8 9">
    <name type="scientific">Ostreobium quekettii</name>
    <dbReference type="NCBI Taxonomy" id="121088"/>
    <lineage>
        <taxon>Eukaryota</taxon>
        <taxon>Viridiplantae</taxon>
        <taxon>Chlorophyta</taxon>
        <taxon>core chlorophytes</taxon>
        <taxon>Ulvophyceae</taxon>
        <taxon>TCBD clade</taxon>
        <taxon>Bryopsidales</taxon>
        <taxon>Ostreobineae</taxon>
        <taxon>Ostreobiaceae</taxon>
        <taxon>Ostreobium</taxon>
    </lineage>
</organism>
<dbReference type="GO" id="GO:0005506">
    <property type="term" value="F:iron ion binding"/>
    <property type="evidence" value="ECO:0007669"/>
    <property type="project" value="InterPro"/>
</dbReference>
<protein>
    <recommendedName>
        <fullName evidence="7">Fatty acid hydroxylase domain-containing protein</fullName>
    </recommendedName>
</protein>
<dbReference type="OrthoDB" id="408954at2759"/>
<comment type="subcellular location">
    <subcellularLocation>
        <location evidence="1">Membrane</location>
    </subcellularLocation>
</comment>
<feature type="domain" description="Fatty acid hydroxylase" evidence="7">
    <location>
        <begin position="142"/>
        <end position="274"/>
    </location>
</feature>
<feature type="transmembrane region" description="Helical" evidence="6">
    <location>
        <begin position="136"/>
        <end position="156"/>
    </location>
</feature>
<dbReference type="InterPro" id="IPR050307">
    <property type="entry name" value="Sterol_Desaturase_Related"/>
</dbReference>
<evidence type="ECO:0000259" key="7">
    <source>
        <dbReference type="Pfam" id="PF04116"/>
    </source>
</evidence>
<keyword evidence="9" id="KW-1185">Reference proteome</keyword>
<evidence type="ECO:0000256" key="3">
    <source>
        <dbReference type="ARBA" id="ARBA00022692"/>
    </source>
</evidence>
<accession>A0A8S1IY96</accession>
<evidence type="ECO:0000256" key="1">
    <source>
        <dbReference type="ARBA" id="ARBA00004370"/>
    </source>
</evidence>
<dbReference type="GO" id="GO:0016020">
    <property type="term" value="C:membrane"/>
    <property type="evidence" value="ECO:0007669"/>
    <property type="project" value="UniProtKB-SubCell"/>
</dbReference>
<evidence type="ECO:0000256" key="2">
    <source>
        <dbReference type="ARBA" id="ARBA00009324"/>
    </source>
</evidence>
<dbReference type="EMBL" id="CAJHUC010001138">
    <property type="protein sequence ID" value="CAD7699941.1"/>
    <property type="molecule type" value="Genomic_DNA"/>
</dbReference>
<comment type="similarity">
    <text evidence="2">Belongs to the sterol desaturase family.</text>
</comment>
<keyword evidence="3 6" id="KW-0812">Transmembrane</keyword>
<dbReference type="Proteomes" id="UP000708148">
    <property type="component" value="Unassembled WGS sequence"/>
</dbReference>
<dbReference type="GO" id="GO:0016491">
    <property type="term" value="F:oxidoreductase activity"/>
    <property type="evidence" value="ECO:0007669"/>
    <property type="project" value="InterPro"/>
</dbReference>
<dbReference type="PANTHER" id="PTHR11863">
    <property type="entry name" value="STEROL DESATURASE"/>
    <property type="match status" value="1"/>
</dbReference>
<dbReference type="Pfam" id="PF04116">
    <property type="entry name" value="FA_hydroxylase"/>
    <property type="match status" value="1"/>
</dbReference>
<keyword evidence="5 6" id="KW-0472">Membrane</keyword>
<evidence type="ECO:0000256" key="6">
    <source>
        <dbReference type="SAM" id="Phobius"/>
    </source>
</evidence>
<reference evidence="8" key="1">
    <citation type="submission" date="2020-12" db="EMBL/GenBank/DDBJ databases">
        <authorList>
            <person name="Iha C."/>
        </authorList>
    </citation>
    <scope>NUCLEOTIDE SEQUENCE</scope>
</reference>
<gene>
    <name evidence="8" type="ORF">OSTQU699_LOCUS5300</name>
</gene>
<proteinExistence type="inferred from homology"/>
<evidence type="ECO:0000313" key="9">
    <source>
        <dbReference type="Proteomes" id="UP000708148"/>
    </source>
</evidence>